<evidence type="ECO:0000256" key="2">
    <source>
        <dbReference type="ARBA" id="ARBA00008757"/>
    </source>
</evidence>
<gene>
    <name evidence="20" type="ORF">KP79_PYT10501</name>
</gene>
<dbReference type="GO" id="GO:0005829">
    <property type="term" value="C:cytosol"/>
    <property type="evidence" value="ECO:0007669"/>
    <property type="project" value="TreeGrafter"/>
</dbReference>
<evidence type="ECO:0000256" key="8">
    <source>
        <dbReference type="ARBA" id="ARBA00022741"/>
    </source>
</evidence>
<comment type="similarity">
    <text evidence="2">Belongs to the dihydroxyacetone kinase (DAK) family.</text>
</comment>
<evidence type="ECO:0000259" key="18">
    <source>
        <dbReference type="PROSITE" id="PS51480"/>
    </source>
</evidence>
<dbReference type="GO" id="GO:0034012">
    <property type="term" value="F:FAD-AMP lyase (cyclizing) activity"/>
    <property type="evidence" value="ECO:0007669"/>
    <property type="project" value="UniProtKB-EC"/>
</dbReference>
<dbReference type="GO" id="GO:0004371">
    <property type="term" value="F:glycerone kinase activity"/>
    <property type="evidence" value="ECO:0007669"/>
    <property type="project" value="UniProtKB-EC"/>
</dbReference>
<dbReference type="Gene3D" id="1.25.40.340">
    <property type="match status" value="1"/>
</dbReference>
<dbReference type="EC" id="4.6.1.15" evidence="5"/>
<dbReference type="GO" id="GO:0005524">
    <property type="term" value="F:ATP binding"/>
    <property type="evidence" value="ECO:0007669"/>
    <property type="project" value="UniProtKB-KW"/>
</dbReference>
<organism evidence="20 21">
    <name type="scientific">Mizuhopecten yessoensis</name>
    <name type="common">Japanese scallop</name>
    <name type="synonym">Patinopecten yessoensis</name>
    <dbReference type="NCBI Taxonomy" id="6573"/>
    <lineage>
        <taxon>Eukaryota</taxon>
        <taxon>Metazoa</taxon>
        <taxon>Spiralia</taxon>
        <taxon>Lophotrochozoa</taxon>
        <taxon>Mollusca</taxon>
        <taxon>Bivalvia</taxon>
        <taxon>Autobranchia</taxon>
        <taxon>Pteriomorphia</taxon>
        <taxon>Pectinida</taxon>
        <taxon>Pectinoidea</taxon>
        <taxon>Pectinidae</taxon>
        <taxon>Mizuhopecten</taxon>
    </lineage>
</organism>
<evidence type="ECO:0000256" key="4">
    <source>
        <dbReference type="ARBA" id="ARBA00012110"/>
    </source>
</evidence>
<keyword evidence="8" id="KW-0547">Nucleotide-binding</keyword>
<evidence type="ECO:0000256" key="5">
    <source>
        <dbReference type="ARBA" id="ARBA00012578"/>
    </source>
</evidence>
<evidence type="ECO:0000256" key="10">
    <source>
        <dbReference type="ARBA" id="ARBA00022840"/>
    </source>
</evidence>
<dbReference type="SUPFAM" id="SSF82549">
    <property type="entry name" value="DAK1/DegV-like"/>
    <property type="match status" value="1"/>
</dbReference>
<evidence type="ECO:0000256" key="3">
    <source>
        <dbReference type="ARBA" id="ARBA00012107"/>
    </source>
</evidence>
<reference evidence="20 21" key="1">
    <citation type="journal article" date="2017" name="Nat. Ecol. Evol.">
        <title>Scallop genome provides insights into evolution of bilaterian karyotype and development.</title>
        <authorList>
            <person name="Wang S."/>
            <person name="Zhang J."/>
            <person name="Jiao W."/>
            <person name="Li J."/>
            <person name="Xun X."/>
            <person name="Sun Y."/>
            <person name="Guo X."/>
            <person name="Huan P."/>
            <person name="Dong B."/>
            <person name="Zhang L."/>
            <person name="Hu X."/>
            <person name="Sun X."/>
            <person name="Wang J."/>
            <person name="Zhao C."/>
            <person name="Wang Y."/>
            <person name="Wang D."/>
            <person name="Huang X."/>
            <person name="Wang R."/>
            <person name="Lv J."/>
            <person name="Li Y."/>
            <person name="Zhang Z."/>
            <person name="Liu B."/>
            <person name="Lu W."/>
            <person name="Hui Y."/>
            <person name="Liang J."/>
            <person name="Zhou Z."/>
            <person name="Hou R."/>
            <person name="Li X."/>
            <person name="Liu Y."/>
            <person name="Li H."/>
            <person name="Ning X."/>
            <person name="Lin Y."/>
            <person name="Zhao L."/>
            <person name="Xing Q."/>
            <person name="Dou J."/>
            <person name="Li Y."/>
            <person name="Mao J."/>
            <person name="Guo H."/>
            <person name="Dou H."/>
            <person name="Li T."/>
            <person name="Mu C."/>
            <person name="Jiang W."/>
            <person name="Fu Q."/>
            <person name="Fu X."/>
            <person name="Miao Y."/>
            <person name="Liu J."/>
            <person name="Yu Q."/>
            <person name="Li R."/>
            <person name="Liao H."/>
            <person name="Li X."/>
            <person name="Kong Y."/>
            <person name="Jiang Z."/>
            <person name="Chourrout D."/>
            <person name="Li R."/>
            <person name="Bao Z."/>
        </authorList>
    </citation>
    <scope>NUCLEOTIDE SEQUENCE [LARGE SCALE GENOMIC DNA]</scope>
    <source>
        <strain evidence="20 21">PY_sf001</strain>
    </source>
</reference>
<dbReference type="EC" id="2.7.1.28" evidence="4"/>
<dbReference type="InterPro" id="IPR050861">
    <property type="entry name" value="Dihydroxyacetone_Kinase"/>
</dbReference>
<dbReference type="PROSITE" id="PS51481">
    <property type="entry name" value="DHAK"/>
    <property type="match status" value="1"/>
</dbReference>
<comment type="caution">
    <text evidence="20">The sequence shown here is derived from an EMBL/GenBank/DDBJ whole genome shotgun (WGS) entry which is preliminary data.</text>
</comment>
<evidence type="ECO:0000313" key="20">
    <source>
        <dbReference type="EMBL" id="OWF53403.1"/>
    </source>
</evidence>
<dbReference type="Pfam" id="PF02733">
    <property type="entry name" value="Dak1"/>
    <property type="match status" value="1"/>
</dbReference>
<comment type="catalytic activity">
    <reaction evidence="17">
        <text>dihydroxyacetone + ATP = dihydroxyacetone phosphate + ADP + H(+)</text>
        <dbReference type="Rhea" id="RHEA:15773"/>
        <dbReference type="ChEBI" id="CHEBI:15378"/>
        <dbReference type="ChEBI" id="CHEBI:16016"/>
        <dbReference type="ChEBI" id="CHEBI:30616"/>
        <dbReference type="ChEBI" id="CHEBI:57642"/>
        <dbReference type="ChEBI" id="CHEBI:456216"/>
        <dbReference type="EC" id="2.7.1.29"/>
    </reaction>
</comment>
<dbReference type="Gene3D" id="3.40.50.10440">
    <property type="entry name" value="Dihydroxyacetone kinase, domain 1"/>
    <property type="match status" value="1"/>
</dbReference>
<dbReference type="FunFam" id="1.25.40.340:FF:000001">
    <property type="entry name" value="Dihydroxyacetone kinase 1"/>
    <property type="match status" value="1"/>
</dbReference>
<name>A0A210QXG5_MIZYE</name>
<evidence type="ECO:0000256" key="12">
    <source>
        <dbReference type="ARBA" id="ARBA00032426"/>
    </source>
</evidence>
<evidence type="ECO:0000256" key="14">
    <source>
        <dbReference type="ARBA" id="ARBA00046681"/>
    </source>
</evidence>
<dbReference type="Pfam" id="PF02734">
    <property type="entry name" value="Dak2"/>
    <property type="match status" value="1"/>
</dbReference>
<evidence type="ECO:0000313" key="21">
    <source>
        <dbReference type="Proteomes" id="UP000242188"/>
    </source>
</evidence>
<sequence>MNNSQLLVCIFIVSYYMLSYQELNFFCVDLDKLIFLTKPIKYEFSFRWSAGVLLIIKNYTGDRLNFGMSAERAKSQLGVKVEMVVVGEDCALTSSDKTAGRRGLCGTLFIHKICGALSDEGKSLEEIVKLAKDAASKMGTIGLSLTPCSIPGSGPSFQIADDEMELGLGVHGEAGVKRTKLVSAKEAVKMMIDHMTNPSNCTHLPVKKGDRVACMINNLGGTSMLELNIIAKETIELLESRGVVVERAYCGTFITSLEMAGISITLLHLDDTLRRCLDAPTTAPAWPRPLLPCGTMTRKTPVRMPREDIQAKVTKTGPKMATVESAEASLIHDCLKLAGERLVAAESQLNELDRESGDGDCGSTMARGAHGILASLGSKENPKLPISCPGGLALTLASAAEDTMGGSSGGLYSLFFTAASTCLQTTVSPNTYCDALIAGIQTMMKYGGAEPGDRTMLDPLHSASQAWSAALSSHSPLDAFHLAVEAAEKSAEETVTMKAQAGRASYVSADHLKHPDPGARAVAIWMRAVLEALTS</sequence>
<keyword evidence="7" id="KW-0808">Transferase</keyword>
<evidence type="ECO:0000256" key="7">
    <source>
        <dbReference type="ARBA" id="ARBA00022679"/>
    </source>
</evidence>
<evidence type="ECO:0000256" key="16">
    <source>
        <dbReference type="ARBA" id="ARBA00048526"/>
    </source>
</evidence>
<dbReference type="PROSITE" id="PS51480">
    <property type="entry name" value="DHAL"/>
    <property type="match status" value="1"/>
</dbReference>
<dbReference type="STRING" id="6573.A0A210QXG5"/>
<dbReference type="InterPro" id="IPR004007">
    <property type="entry name" value="DhaL_dom"/>
</dbReference>
<dbReference type="Proteomes" id="UP000242188">
    <property type="component" value="Unassembled WGS sequence"/>
</dbReference>
<dbReference type="Gene3D" id="3.30.1180.20">
    <property type="entry name" value="Dihydroxyacetone kinase, domain 2"/>
    <property type="match status" value="1"/>
</dbReference>
<evidence type="ECO:0000256" key="1">
    <source>
        <dbReference type="ARBA" id="ARBA00004778"/>
    </source>
</evidence>
<dbReference type="InterPro" id="IPR004006">
    <property type="entry name" value="DhaK_dom"/>
</dbReference>
<proteinExistence type="inferred from homology"/>
<dbReference type="GO" id="GO:0050354">
    <property type="term" value="F:triokinase activity"/>
    <property type="evidence" value="ECO:0007669"/>
    <property type="project" value="UniProtKB-EC"/>
</dbReference>
<dbReference type="SMART" id="SM01120">
    <property type="entry name" value="Dak2"/>
    <property type="match status" value="1"/>
</dbReference>
<evidence type="ECO:0000256" key="15">
    <source>
        <dbReference type="ARBA" id="ARBA00047974"/>
    </source>
</evidence>
<keyword evidence="9" id="KW-0418">Kinase</keyword>
<evidence type="ECO:0000256" key="13">
    <source>
        <dbReference type="ARBA" id="ARBA00045490"/>
    </source>
</evidence>
<keyword evidence="10" id="KW-0067">ATP-binding</keyword>
<dbReference type="OrthoDB" id="1724672at2759"/>
<comment type="catalytic activity">
    <reaction evidence="15">
        <text>D-glyceraldehyde + ATP = D-glyceraldehyde 3-phosphate + ADP + H(+)</text>
        <dbReference type="Rhea" id="RHEA:13941"/>
        <dbReference type="ChEBI" id="CHEBI:15378"/>
        <dbReference type="ChEBI" id="CHEBI:17378"/>
        <dbReference type="ChEBI" id="CHEBI:30616"/>
        <dbReference type="ChEBI" id="CHEBI:59776"/>
        <dbReference type="ChEBI" id="CHEBI:456216"/>
        <dbReference type="EC" id="2.7.1.28"/>
    </reaction>
</comment>
<comment type="function">
    <text evidence="13">Catalyzes both the phosphorylation of dihydroxyacetone and of glyceraldehyde, and the splitting of ribonucleoside diphosphate-X compounds among which FAD is the best substrate. Represses IFIH1-mediated cellular antiviral response.</text>
</comment>
<comment type="subunit">
    <text evidence="14">Homodimer. Interacts with IFIH1 (via the CARD domains), the interaction is inhibited by viral infection.</text>
</comment>
<dbReference type="PANTHER" id="PTHR28629:SF4">
    <property type="entry name" value="TRIOKINASE_FMN CYCLASE"/>
    <property type="match status" value="1"/>
</dbReference>
<dbReference type="InterPro" id="IPR036117">
    <property type="entry name" value="DhaL_dom_sf"/>
</dbReference>
<dbReference type="AlphaFoldDB" id="A0A210QXG5"/>
<protein>
    <recommendedName>
        <fullName evidence="6">Triokinase/FMN cyclase</fullName>
        <ecNumber evidence="4">2.7.1.28</ecNumber>
        <ecNumber evidence="3">2.7.1.29</ecNumber>
        <ecNumber evidence="5">4.6.1.15</ecNumber>
    </recommendedName>
    <alternativeName>
        <fullName evidence="12">Bifunctional ATP-dependent dihydroxyacetone kinase/FAD-AMP lyase (cyclizing)</fullName>
    </alternativeName>
</protein>
<keyword evidence="11" id="KW-0170">Cobalt</keyword>
<dbReference type="SUPFAM" id="SSF101473">
    <property type="entry name" value="DhaL-like"/>
    <property type="match status" value="1"/>
</dbReference>
<comment type="pathway">
    <text evidence="1">Polyol metabolism; glycerol fermentation; glycerone phosphate from glycerol (oxidative route): step 2/2.</text>
</comment>
<evidence type="ECO:0000256" key="6">
    <source>
        <dbReference type="ARBA" id="ARBA00018932"/>
    </source>
</evidence>
<dbReference type="GO" id="GO:0019563">
    <property type="term" value="P:glycerol catabolic process"/>
    <property type="evidence" value="ECO:0007669"/>
    <property type="project" value="TreeGrafter"/>
</dbReference>
<dbReference type="EMBL" id="NEDP02001349">
    <property type="protein sequence ID" value="OWF53403.1"/>
    <property type="molecule type" value="Genomic_DNA"/>
</dbReference>
<dbReference type="FunFam" id="3.30.1180.20:FF:000001">
    <property type="entry name" value="Dihydroxyacetone kinase 1"/>
    <property type="match status" value="1"/>
</dbReference>
<evidence type="ECO:0000259" key="19">
    <source>
        <dbReference type="PROSITE" id="PS51481"/>
    </source>
</evidence>
<comment type="catalytic activity">
    <reaction evidence="16">
        <text>FAD = riboflavin cyclic-4',5'-phosphate + AMP + H(+)</text>
        <dbReference type="Rhea" id="RHEA:13729"/>
        <dbReference type="ChEBI" id="CHEBI:15378"/>
        <dbReference type="ChEBI" id="CHEBI:57692"/>
        <dbReference type="ChEBI" id="CHEBI:76202"/>
        <dbReference type="ChEBI" id="CHEBI:456215"/>
        <dbReference type="EC" id="4.6.1.15"/>
    </reaction>
</comment>
<feature type="domain" description="DhaL" evidence="18">
    <location>
        <begin position="329"/>
        <end position="531"/>
    </location>
</feature>
<evidence type="ECO:0000256" key="17">
    <source>
        <dbReference type="ARBA" id="ARBA00048898"/>
    </source>
</evidence>
<dbReference type="EC" id="2.7.1.29" evidence="3"/>
<keyword evidence="21" id="KW-1185">Reference proteome</keyword>
<accession>A0A210QXG5</accession>
<evidence type="ECO:0000256" key="9">
    <source>
        <dbReference type="ARBA" id="ARBA00022777"/>
    </source>
</evidence>
<evidence type="ECO:0000256" key="11">
    <source>
        <dbReference type="ARBA" id="ARBA00023285"/>
    </source>
</evidence>
<feature type="domain" description="DhaK" evidence="19">
    <location>
        <begin position="1"/>
        <end position="286"/>
    </location>
</feature>
<dbReference type="PANTHER" id="PTHR28629">
    <property type="entry name" value="TRIOKINASE/FMN CYCLASE"/>
    <property type="match status" value="1"/>
</dbReference>